<evidence type="ECO:0000313" key="1">
    <source>
        <dbReference type="EMBL" id="DAE13392.1"/>
    </source>
</evidence>
<organism evidence="1">
    <name type="scientific">Siphoviridae sp. ctLqe90</name>
    <dbReference type="NCBI Taxonomy" id="2825456"/>
    <lineage>
        <taxon>Viruses</taxon>
        <taxon>Duplodnaviria</taxon>
        <taxon>Heunggongvirae</taxon>
        <taxon>Uroviricota</taxon>
        <taxon>Caudoviricetes</taxon>
    </lineage>
</organism>
<dbReference type="EMBL" id="BK015564">
    <property type="protein sequence ID" value="DAE13392.1"/>
    <property type="molecule type" value="Genomic_DNA"/>
</dbReference>
<reference evidence="1" key="1">
    <citation type="journal article" date="2021" name="Proc. Natl. Acad. Sci. U.S.A.">
        <title>A Catalog of Tens of Thousands of Viruses from Human Metagenomes Reveals Hidden Associations with Chronic Diseases.</title>
        <authorList>
            <person name="Tisza M.J."/>
            <person name="Buck C.B."/>
        </authorList>
    </citation>
    <scope>NUCLEOTIDE SEQUENCE</scope>
    <source>
        <strain evidence="1">CtLqe90</strain>
    </source>
</reference>
<sequence length="105" mass="12882">MEKEAMKNFKNKLLGFWYYIKFYYIRPNKPYMDKLKRASEVMKASPYSYKQWAEFLNRSEKDVRKIFHKRFFLTWRDYQIIANKTNTTVAYLMQGTTASIHIKRS</sequence>
<accession>A0A8S5Q314</accession>
<name>A0A8S5Q314_9CAUD</name>
<protein>
    <submittedName>
        <fullName evidence="1">Repressor protein C2</fullName>
    </submittedName>
</protein>
<proteinExistence type="predicted"/>